<protein>
    <recommendedName>
        <fullName evidence="2">Right handed beta helix domain-containing protein</fullName>
    </recommendedName>
</protein>
<dbReference type="SMART" id="SM00710">
    <property type="entry name" value="PbH1"/>
    <property type="match status" value="7"/>
</dbReference>
<dbReference type="PROSITE" id="PS51257">
    <property type="entry name" value="PROKAR_LIPOPROTEIN"/>
    <property type="match status" value="1"/>
</dbReference>
<feature type="region of interest" description="Disordered" evidence="1">
    <location>
        <begin position="32"/>
        <end position="61"/>
    </location>
</feature>
<accession>A0AA48HU83</accession>
<sequence length="594" mass="62815">MLSNELRTRSTLFAAFTACALTLAGCSGDDGAQGIPGEQGPQGPQGIPGSPGVPGAPGTDAGSGVFTTSNFEIPAGAIYVADVYNDIAGSELQDGADITEALVTATFGLSAGDTVVLPQGRFLVNDSIVLFDAERITLTGYGINETQLDFSNSVSDDAIRFEGGNTITVRDFSVYESPKNAIKASKVDGIHFNYTGTIWEGPLEADNGAYGVYPVQSSNVIVENNYAYGSADAGIYVGQSEHIVVRNNVAKNNVAGIEIENSSYADVYNNVAIGNTGGILIFDLPGLEKAYGKNIRVFNNQMIANNAENVGNGAVGIVPPGTGALIYATSDVEMYNNVFKDNQTTSIALTSYFVGDSDFAKYTPSPTFPEGENGSYVETMIDGWSPYIKNIYVHNNEIERSGANPRGALLEQVITPLLPDVNMITGFTETTSLAGLGVISDRAGETMPAILYDGVGEFVISQGMMADFDQILAVMNPDALADGVSYQPYTAQDAICVNNNLDTNSFASSQEFTQTNIGMVFATDETDLVPLITSGLWDPTSGDLPPPLFITENFHGNTARLYCTQTRLEAAVATFDNKAFGCNGDDLADPACSF</sequence>
<proteinExistence type="predicted"/>
<gene>
    <name evidence="3" type="ORF">MACH26_35900</name>
</gene>
<dbReference type="InterPro" id="IPR022441">
    <property type="entry name" value="Para_beta_helix_rpt-2"/>
</dbReference>
<reference evidence="3" key="1">
    <citation type="submission" date="2023-01" db="EMBL/GenBank/DDBJ databases">
        <title>Complete genome sequence of Planctobacterium marinum strain Dej080120_11.</title>
        <authorList>
            <person name="Ueki S."/>
            <person name="Maruyama F."/>
        </authorList>
    </citation>
    <scope>NUCLEOTIDE SEQUENCE</scope>
    <source>
        <strain evidence="3">Dej080120_11</strain>
    </source>
</reference>
<dbReference type="Proteomes" id="UP001333710">
    <property type="component" value="Chromosome"/>
</dbReference>
<feature type="compositionally biased region" description="Low complexity" evidence="1">
    <location>
        <begin position="32"/>
        <end position="50"/>
    </location>
</feature>
<evidence type="ECO:0000313" key="3">
    <source>
        <dbReference type="EMBL" id="BDX08069.1"/>
    </source>
</evidence>
<dbReference type="KEGG" id="pmaw:MACH26_35900"/>
<dbReference type="NCBIfam" id="TIGR03804">
    <property type="entry name" value="para_beta_helix"/>
    <property type="match status" value="2"/>
</dbReference>
<feature type="domain" description="Right handed beta helix" evidence="2">
    <location>
        <begin position="152"/>
        <end position="282"/>
    </location>
</feature>
<dbReference type="Gene3D" id="2.160.20.10">
    <property type="entry name" value="Single-stranded right-handed beta-helix, Pectin lyase-like"/>
    <property type="match status" value="1"/>
</dbReference>
<dbReference type="InterPro" id="IPR006626">
    <property type="entry name" value="PbH1"/>
</dbReference>
<keyword evidence="4" id="KW-1185">Reference proteome</keyword>
<dbReference type="InterPro" id="IPR039448">
    <property type="entry name" value="Beta_helix"/>
</dbReference>
<dbReference type="Gene3D" id="1.20.5.320">
    <property type="entry name" value="6-Phosphogluconate Dehydrogenase, domain 3"/>
    <property type="match status" value="1"/>
</dbReference>
<dbReference type="InterPro" id="IPR012334">
    <property type="entry name" value="Pectin_lyas_fold"/>
</dbReference>
<dbReference type="RefSeq" id="WP_338294154.1">
    <property type="nucleotide sequence ID" value="NZ_AP027272.1"/>
</dbReference>
<dbReference type="NCBIfam" id="TIGR03805">
    <property type="entry name" value="beta_helix_1"/>
    <property type="match status" value="1"/>
</dbReference>
<dbReference type="EMBL" id="AP027272">
    <property type="protein sequence ID" value="BDX08069.1"/>
    <property type="molecule type" value="Genomic_DNA"/>
</dbReference>
<dbReference type="AlphaFoldDB" id="A0AA48HU83"/>
<evidence type="ECO:0000313" key="4">
    <source>
        <dbReference type="Proteomes" id="UP001333710"/>
    </source>
</evidence>
<dbReference type="SUPFAM" id="SSF51126">
    <property type="entry name" value="Pectin lyase-like"/>
    <property type="match status" value="1"/>
</dbReference>
<evidence type="ECO:0000256" key="1">
    <source>
        <dbReference type="SAM" id="MobiDB-lite"/>
    </source>
</evidence>
<dbReference type="InterPro" id="IPR011050">
    <property type="entry name" value="Pectin_lyase_fold/virulence"/>
</dbReference>
<name>A0AA48HU83_9ALTE</name>
<organism evidence="3 4">
    <name type="scientific">Planctobacterium marinum</name>
    <dbReference type="NCBI Taxonomy" id="1631968"/>
    <lineage>
        <taxon>Bacteria</taxon>
        <taxon>Pseudomonadati</taxon>
        <taxon>Pseudomonadota</taxon>
        <taxon>Gammaproteobacteria</taxon>
        <taxon>Alteromonadales</taxon>
        <taxon>Alteromonadaceae</taxon>
        <taxon>Planctobacterium</taxon>
    </lineage>
</organism>
<evidence type="ECO:0000259" key="2">
    <source>
        <dbReference type="Pfam" id="PF13229"/>
    </source>
</evidence>
<dbReference type="InterPro" id="IPR022442">
    <property type="entry name" value="SO_2930-like_dom"/>
</dbReference>
<dbReference type="Pfam" id="PF13229">
    <property type="entry name" value="Beta_helix"/>
    <property type="match status" value="1"/>
</dbReference>